<dbReference type="OrthoDB" id="9991545at2"/>
<dbReference type="SUPFAM" id="SSF50494">
    <property type="entry name" value="Trypsin-like serine proteases"/>
    <property type="match status" value="1"/>
</dbReference>
<keyword evidence="2" id="KW-1185">Reference proteome</keyword>
<dbReference type="EMBL" id="QKYU01000038">
    <property type="protein sequence ID" value="PZW37984.1"/>
    <property type="molecule type" value="Genomic_DNA"/>
</dbReference>
<proteinExistence type="predicted"/>
<evidence type="ECO:0000313" key="2">
    <source>
        <dbReference type="Proteomes" id="UP000249688"/>
    </source>
</evidence>
<dbReference type="AlphaFoldDB" id="A0A2W7HWR7"/>
<evidence type="ECO:0008006" key="3">
    <source>
        <dbReference type="Google" id="ProtNLM"/>
    </source>
</evidence>
<dbReference type="InterPro" id="IPR009003">
    <property type="entry name" value="Peptidase_S1_PA"/>
</dbReference>
<comment type="caution">
    <text evidence="1">The sequence shown here is derived from an EMBL/GenBank/DDBJ whole genome shotgun (WGS) entry which is preliminary data.</text>
</comment>
<dbReference type="Proteomes" id="UP000249688">
    <property type="component" value="Unassembled WGS sequence"/>
</dbReference>
<evidence type="ECO:0000313" key="1">
    <source>
        <dbReference type="EMBL" id="PZW37984.1"/>
    </source>
</evidence>
<dbReference type="RefSeq" id="WP_111400398.1">
    <property type="nucleotide sequence ID" value="NZ_QKYU01000038.1"/>
</dbReference>
<name>A0A2W7HWR7_9PROT</name>
<organism evidence="1 2">
    <name type="scientific">Humitalea rosea</name>
    <dbReference type="NCBI Taxonomy" id="990373"/>
    <lineage>
        <taxon>Bacteria</taxon>
        <taxon>Pseudomonadati</taxon>
        <taxon>Pseudomonadota</taxon>
        <taxon>Alphaproteobacteria</taxon>
        <taxon>Acetobacterales</taxon>
        <taxon>Roseomonadaceae</taxon>
        <taxon>Humitalea</taxon>
    </lineage>
</organism>
<accession>A0A2W7HWR7</accession>
<protein>
    <recommendedName>
        <fullName evidence="3">Trypsin-like peptidase</fullName>
    </recommendedName>
</protein>
<reference evidence="1 2" key="1">
    <citation type="submission" date="2018-06" db="EMBL/GenBank/DDBJ databases">
        <title>Genomic Encyclopedia of Archaeal and Bacterial Type Strains, Phase II (KMG-II): from individual species to whole genera.</title>
        <authorList>
            <person name="Goeker M."/>
        </authorList>
    </citation>
    <scope>NUCLEOTIDE SEQUENCE [LARGE SCALE GENOMIC DNA]</scope>
    <source>
        <strain evidence="1 2">DSM 24525</strain>
    </source>
</reference>
<sequence>MSASAPTAGTGSLTFLVDAFGTRASPLRVFADARIGRLYEVIQSEQHTVPTAATLLWQAVLRTPGFARALVEAGYNGRPSDQSFSVGYGAPPPRRNWPPDCLVVPHSEYDTFSLVVFDPGRGSQEPVSFPVFPIAEEVARAVEEVRFRLQRLRPQQAGPLAYALDPGLIAGLAEQGPLNVVLIRTPETEPSSAPTPAEAVIIANGQSASAGVLARRQGGNRIGLTTARHLFAEAGLGPVPGVTQASVRGVLALVDAADLSSDCAFLLPDDPGTDFATLLPCRSVAGILSGMTPRQNETMSFEGSHSGPQQTIVRGWSPELPWVLQDMQMRVVTDRVTAGGDSGAALVDGDGHVCGFAYRTTKWGVKPEISNWIWADSAMQALGLTLYP</sequence>
<gene>
    <name evidence="1" type="ORF">C8P66_13816</name>
</gene>